<comment type="catalytic activity">
    <reaction evidence="48">
        <text>(2E)-octenoyl-[ACP] + NADPH + H(+) = octanoyl-[ACP] + NADP(+)</text>
        <dbReference type="Rhea" id="RHEA:41848"/>
        <dbReference type="Rhea" id="RHEA-COMP:9635"/>
        <dbReference type="Rhea" id="RHEA-COMP:9636"/>
        <dbReference type="ChEBI" id="CHEBI:15378"/>
        <dbReference type="ChEBI" id="CHEBI:57783"/>
        <dbReference type="ChEBI" id="CHEBI:58349"/>
        <dbReference type="ChEBI" id="CHEBI:78462"/>
        <dbReference type="ChEBI" id="CHEBI:78463"/>
    </reaction>
    <physiologicalReaction direction="left-to-right" evidence="48">
        <dbReference type="Rhea" id="RHEA:41849"/>
    </physiologicalReaction>
</comment>
<dbReference type="Gene3D" id="3.40.47.10">
    <property type="match status" value="1"/>
</dbReference>
<evidence type="ECO:0000256" key="25">
    <source>
        <dbReference type="ARBA" id="ARBA00023373"/>
    </source>
</evidence>
<comment type="pathway">
    <text evidence="1">Lipid metabolism.</text>
</comment>
<evidence type="ECO:0000256" key="31">
    <source>
        <dbReference type="ARBA" id="ARBA00023402"/>
    </source>
</evidence>
<dbReference type="CDD" id="cd00833">
    <property type="entry name" value="PKS"/>
    <property type="match status" value="1"/>
</dbReference>
<dbReference type="PROSITE" id="PS50075">
    <property type="entry name" value="CARRIER"/>
    <property type="match status" value="1"/>
</dbReference>
<evidence type="ECO:0000256" key="41">
    <source>
        <dbReference type="ARBA" id="ARBA00047810"/>
    </source>
</evidence>
<keyword evidence="13" id="KW-0378">Hydrolase</keyword>
<evidence type="ECO:0000256" key="8">
    <source>
        <dbReference type="ARBA" id="ARBA00022450"/>
    </source>
</evidence>
<evidence type="ECO:0000256" key="59">
    <source>
        <dbReference type="ARBA" id="ARBA00049414"/>
    </source>
</evidence>
<evidence type="ECO:0000256" key="38">
    <source>
        <dbReference type="ARBA" id="ARBA00047451"/>
    </source>
</evidence>
<evidence type="ECO:0000256" key="32">
    <source>
        <dbReference type="ARBA" id="ARBA00023442"/>
    </source>
</evidence>
<dbReference type="SUPFAM" id="SSF55048">
    <property type="entry name" value="Probable ACP-binding domain of malonyl-CoA ACP transacylase"/>
    <property type="match status" value="1"/>
</dbReference>
<dbReference type="EC" id="1.3.1.39" evidence="2"/>
<dbReference type="Gene3D" id="3.90.180.10">
    <property type="entry name" value="Medium-chain alcohol dehydrogenases, catalytic domain"/>
    <property type="match status" value="1"/>
</dbReference>
<comment type="catalytic activity">
    <reaction evidence="56">
        <text>decanoyl-[ACP] + malonyl-[ACP] + H(+) = 3-oxododecanoyl-[ACP] + holo-[ACP] + CO2</text>
        <dbReference type="Rhea" id="RHEA:41868"/>
        <dbReference type="Rhea" id="RHEA-COMP:9623"/>
        <dbReference type="Rhea" id="RHEA-COMP:9640"/>
        <dbReference type="Rhea" id="RHEA-COMP:9641"/>
        <dbReference type="Rhea" id="RHEA-COMP:9685"/>
        <dbReference type="ChEBI" id="CHEBI:15378"/>
        <dbReference type="ChEBI" id="CHEBI:16526"/>
        <dbReference type="ChEBI" id="CHEBI:64479"/>
        <dbReference type="ChEBI" id="CHEBI:78449"/>
        <dbReference type="ChEBI" id="CHEBI:78468"/>
        <dbReference type="ChEBI" id="CHEBI:78469"/>
    </reaction>
    <physiologicalReaction direction="left-to-right" evidence="56">
        <dbReference type="Rhea" id="RHEA:41869"/>
    </physiologicalReaction>
</comment>
<dbReference type="Proteomes" id="UP000085678">
    <property type="component" value="Unplaced"/>
</dbReference>
<feature type="region of interest" description="C-terminal hotdog fold" evidence="64">
    <location>
        <begin position="1028"/>
        <end position="1154"/>
    </location>
</feature>
<evidence type="ECO:0000313" key="69">
    <source>
        <dbReference type="RefSeq" id="XP_013408387.1"/>
    </source>
</evidence>
<dbReference type="Pfam" id="PF00550">
    <property type="entry name" value="PP-binding"/>
    <property type="match status" value="1"/>
</dbReference>
<comment type="catalytic activity">
    <reaction evidence="42">
        <text>(2E)-hexenoyl-[ACP] + NADPH + H(+) = hexanoyl-[ACP] + NADP(+)</text>
        <dbReference type="Rhea" id="RHEA:41832"/>
        <dbReference type="Rhea" id="RHEA-COMP:9631"/>
        <dbReference type="Rhea" id="RHEA-COMP:9632"/>
        <dbReference type="ChEBI" id="CHEBI:15378"/>
        <dbReference type="ChEBI" id="CHEBI:57783"/>
        <dbReference type="ChEBI" id="CHEBI:58349"/>
        <dbReference type="ChEBI" id="CHEBI:78458"/>
        <dbReference type="ChEBI" id="CHEBI:78459"/>
    </reaction>
    <physiologicalReaction direction="left-to-right" evidence="42">
        <dbReference type="Rhea" id="RHEA:41833"/>
    </physiologicalReaction>
</comment>
<feature type="active site" description="Proton acceptor; for dehydratase activity" evidence="64">
    <location>
        <position position="922"/>
    </location>
</feature>
<dbReference type="Pfam" id="PF13489">
    <property type="entry name" value="Methyltransf_23"/>
    <property type="match status" value="1"/>
</dbReference>
<dbReference type="GO" id="GO:0016297">
    <property type="term" value="F:fatty acyl-[ACP] hydrolase activity"/>
    <property type="evidence" value="ECO:0007669"/>
    <property type="project" value="UniProtKB-EC"/>
</dbReference>
<dbReference type="PANTHER" id="PTHR43775:SF7">
    <property type="entry name" value="FATTY ACID SYNTHASE"/>
    <property type="match status" value="1"/>
</dbReference>
<evidence type="ECO:0000256" key="48">
    <source>
        <dbReference type="ARBA" id="ARBA00048420"/>
    </source>
</evidence>
<dbReference type="SUPFAM" id="SSF52151">
    <property type="entry name" value="FabD/lysophospholipase-like"/>
    <property type="match status" value="1"/>
</dbReference>
<evidence type="ECO:0000256" key="14">
    <source>
        <dbReference type="ARBA" id="ARBA00022832"/>
    </source>
</evidence>
<dbReference type="Gene3D" id="3.40.50.1820">
    <property type="entry name" value="alpha/beta hydrolase"/>
    <property type="match status" value="2"/>
</dbReference>
<dbReference type="EC" id="1.1.1.100" evidence="5"/>
<evidence type="ECO:0000256" key="39">
    <source>
        <dbReference type="ARBA" id="ARBA00047500"/>
    </source>
</evidence>
<evidence type="ECO:0000256" key="5">
    <source>
        <dbReference type="ARBA" id="ARBA00012948"/>
    </source>
</evidence>
<dbReference type="STRING" id="7574.A0A1S3JDA3"/>
<comment type="catalytic activity">
    <reaction evidence="24">
        <text>(3R)-hydroxydodecanoyl-[ACP] = (2E)-dodecenoyl-[ACP] + H2O</text>
        <dbReference type="Rhea" id="RHEA:41876"/>
        <dbReference type="Rhea" id="RHEA-COMP:9642"/>
        <dbReference type="Rhea" id="RHEA-COMP:9643"/>
        <dbReference type="ChEBI" id="CHEBI:15377"/>
        <dbReference type="ChEBI" id="CHEBI:78470"/>
        <dbReference type="ChEBI" id="CHEBI:78472"/>
    </reaction>
    <physiologicalReaction direction="left-to-right" evidence="24">
        <dbReference type="Rhea" id="RHEA:41877"/>
    </physiologicalReaction>
</comment>
<keyword evidence="16" id="KW-0663">Pyridoxal phosphate</keyword>
<dbReference type="PROSITE" id="PS00606">
    <property type="entry name" value="KS3_1"/>
    <property type="match status" value="1"/>
</dbReference>
<dbReference type="Pfam" id="PF02801">
    <property type="entry name" value="Ketoacyl-synt_C"/>
    <property type="match status" value="1"/>
</dbReference>
<dbReference type="Pfam" id="PF00975">
    <property type="entry name" value="Thioesterase"/>
    <property type="match status" value="1"/>
</dbReference>
<dbReference type="Gene3D" id="3.10.129.110">
    <property type="entry name" value="Polyketide synthase dehydratase"/>
    <property type="match status" value="1"/>
</dbReference>
<comment type="catalytic activity">
    <reaction evidence="54">
        <text>3-oxotetradecanoyl-[ACP] + NADPH + H(+) = (3R)-hydroxytetradecanoyl-[ACP] + NADP(+)</text>
        <dbReference type="Rhea" id="RHEA:41888"/>
        <dbReference type="Rhea" id="RHEA-COMP:9645"/>
        <dbReference type="Rhea" id="RHEA-COMP:9646"/>
        <dbReference type="ChEBI" id="CHEBI:15378"/>
        <dbReference type="ChEBI" id="CHEBI:57783"/>
        <dbReference type="ChEBI" id="CHEBI:58349"/>
        <dbReference type="ChEBI" id="CHEBI:78473"/>
        <dbReference type="ChEBI" id="CHEBI:78474"/>
    </reaction>
    <physiologicalReaction direction="left-to-right" evidence="54">
        <dbReference type="Rhea" id="RHEA:41889"/>
    </physiologicalReaction>
</comment>
<comment type="catalytic activity">
    <reaction evidence="29">
        <text>(3R)-hydroxyoctadecanoyl-[ACP] = (2E)-octadecenoyl-[ACP] + H2O</text>
        <dbReference type="Rhea" id="RHEA:41924"/>
        <dbReference type="Rhea" id="RHEA-COMP:9654"/>
        <dbReference type="Rhea" id="RHEA-COMP:9655"/>
        <dbReference type="ChEBI" id="CHEBI:15377"/>
        <dbReference type="ChEBI" id="CHEBI:78488"/>
        <dbReference type="ChEBI" id="CHEBI:78489"/>
    </reaction>
    <physiologicalReaction direction="left-to-right" evidence="29">
        <dbReference type="Rhea" id="RHEA:41925"/>
    </physiologicalReaction>
</comment>
<dbReference type="InterPro" id="IPR016039">
    <property type="entry name" value="Thiolase-like"/>
</dbReference>
<dbReference type="SMART" id="SM00827">
    <property type="entry name" value="PKS_AT"/>
    <property type="match status" value="1"/>
</dbReference>
<protein>
    <recommendedName>
        <fullName evidence="7">Fatty acid synthase</fullName>
        <ecNumber evidence="5">1.1.1.100</ecNumber>
        <ecNumber evidence="2">1.3.1.39</ecNumber>
        <ecNumber evidence="6">2.3.1.41</ecNumber>
        <ecNumber evidence="4">2.3.1.85</ecNumber>
        <ecNumber evidence="3">3.1.2.14</ecNumber>
    </recommendedName>
</protein>
<dbReference type="SUPFAM" id="SSF47336">
    <property type="entry name" value="ACP-like"/>
    <property type="match status" value="1"/>
</dbReference>
<comment type="catalytic activity">
    <reaction evidence="46">
        <text>(2E)-dodecenoyl-[ACP] + NADPH + H(+) = dodecanoyl-[ACP] + NADP(+)</text>
        <dbReference type="Rhea" id="RHEA:41880"/>
        <dbReference type="Rhea" id="RHEA-COMP:9643"/>
        <dbReference type="Rhea" id="RHEA-COMP:9644"/>
        <dbReference type="ChEBI" id="CHEBI:15378"/>
        <dbReference type="ChEBI" id="CHEBI:57783"/>
        <dbReference type="ChEBI" id="CHEBI:58349"/>
        <dbReference type="ChEBI" id="CHEBI:65264"/>
        <dbReference type="ChEBI" id="CHEBI:78472"/>
    </reaction>
    <physiologicalReaction direction="left-to-right" evidence="46">
        <dbReference type="Rhea" id="RHEA:41881"/>
    </physiologicalReaction>
</comment>
<dbReference type="Pfam" id="PF00109">
    <property type="entry name" value="ketoacyl-synt"/>
    <property type="match status" value="1"/>
</dbReference>
<comment type="catalytic activity">
    <reaction evidence="34">
        <text>3-oxooctadecanoyl-[ACP] + NADPH + H(+) = (3R)-hydroxyoctadecanoyl-[ACP] + NADP(+)</text>
        <dbReference type="Rhea" id="RHEA:41920"/>
        <dbReference type="Rhea" id="RHEA-COMP:9653"/>
        <dbReference type="Rhea" id="RHEA-COMP:9654"/>
        <dbReference type="ChEBI" id="CHEBI:15378"/>
        <dbReference type="ChEBI" id="CHEBI:57783"/>
        <dbReference type="ChEBI" id="CHEBI:58349"/>
        <dbReference type="ChEBI" id="CHEBI:78487"/>
        <dbReference type="ChEBI" id="CHEBI:78488"/>
    </reaction>
    <physiologicalReaction direction="left-to-right" evidence="34">
        <dbReference type="Rhea" id="RHEA:41921"/>
    </physiologicalReaction>
</comment>
<comment type="catalytic activity">
    <reaction evidence="25">
        <text>(3R)-hydroxyhexanoyl-[ACP] = (2E)-hexenoyl-[ACP] + H2O</text>
        <dbReference type="Rhea" id="RHEA:41828"/>
        <dbReference type="Rhea" id="RHEA-COMP:9630"/>
        <dbReference type="Rhea" id="RHEA-COMP:9631"/>
        <dbReference type="ChEBI" id="CHEBI:15377"/>
        <dbReference type="ChEBI" id="CHEBI:78457"/>
        <dbReference type="ChEBI" id="CHEBI:78458"/>
    </reaction>
    <physiologicalReaction direction="left-to-right" evidence="25">
        <dbReference type="Rhea" id="RHEA:41829"/>
    </physiologicalReaction>
</comment>
<comment type="catalytic activity">
    <reaction evidence="35">
        <text>hexanoyl-[ACP] + malonyl-[ACP] + H(+) = 3-oxooctanoyl-[ACP] + holo-[ACP] + CO2</text>
        <dbReference type="Rhea" id="RHEA:41836"/>
        <dbReference type="Rhea" id="RHEA-COMP:9623"/>
        <dbReference type="Rhea" id="RHEA-COMP:9632"/>
        <dbReference type="Rhea" id="RHEA-COMP:9633"/>
        <dbReference type="Rhea" id="RHEA-COMP:9685"/>
        <dbReference type="ChEBI" id="CHEBI:15378"/>
        <dbReference type="ChEBI" id="CHEBI:16526"/>
        <dbReference type="ChEBI" id="CHEBI:64479"/>
        <dbReference type="ChEBI" id="CHEBI:78449"/>
        <dbReference type="ChEBI" id="CHEBI:78459"/>
        <dbReference type="ChEBI" id="CHEBI:78460"/>
    </reaction>
    <physiologicalReaction direction="left-to-right" evidence="35">
        <dbReference type="Rhea" id="RHEA:41837"/>
    </physiologicalReaction>
</comment>
<dbReference type="InterPro" id="IPR013149">
    <property type="entry name" value="ADH-like_C"/>
</dbReference>
<evidence type="ECO:0000256" key="49">
    <source>
        <dbReference type="ARBA" id="ARBA00048506"/>
    </source>
</evidence>
<comment type="catalytic activity">
    <reaction evidence="39">
        <text>(2E)-butenoyl-[ACP] + NADPH + H(+) = butanoyl-[ACP] + NADP(+)</text>
        <dbReference type="Rhea" id="RHEA:41812"/>
        <dbReference type="Rhea" id="RHEA-COMP:9627"/>
        <dbReference type="Rhea" id="RHEA-COMP:9628"/>
        <dbReference type="ChEBI" id="CHEBI:15378"/>
        <dbReference type="ChEBI" id="CHEBI:57783"/>
        <dbReference type="ChEBI" id="CHEBI:58349"/>
        <dbReference type="ChEBI" id="CHEBI:78453"/>
        <dbReference type="ChEBI" id="CHEBI:78454"/>
    </reaction>
    <physiologicalReaction direction="left-to-right" evidence="39">
        <dbReference type="Rhea" id="RHEA:41813"/>
    </physiologicalReaction>
</comment>
<evidence type="ECO:0000256" key="7">
    <source>
        <dbReference type="ARBA" id="ARBA00018769"/>
    </source>
</evidence>
<evidence type="ECO:0000256" key="53">
    <source>
        <dbReference type="ARBA" id="ARBA00048704"/>
    </source>
</evidence>
<evidence type="ECO:0000256" key="13">
    <source>
        <dbReference type="ARBA" id="ARBA00022801"/>
    </source>
</evidence>
<dbReference type="SMART" id="SM00826">
    <property type="entry name" value="PKS_DH"/>
    <property type="match status" value="1"/>
</dbReference>
<dbReference type="EC" id="2.3.1.41" evidence="6"/>
<dbReference type="Gene3D" id="1.10.1200.10">
    <property type="entry name" value="ACP-like"/>
    <property type="match status" value="1"/>
</dbReference>
<dbReference type="InterPro" id="IPR014043">
    <property type="entry name" value="Acyl_transferase_dom"/>
</dbReference>
<dbReference type="InterPro" id="IPR020806">
    <property type="entry name" value="PKS_PP-bd"/>
</dbReference>
<evidence type="ECO:0000256" key="26">
    <source>
        <dbReference type="ARBA" id="ARBA00023388"/>
    </source>
</evidence>
<comment type="catalytic activity">
    <reaction evidence="37">
        <text>3-oxodecanoyl-[ACP] + NADPH + H(+) = (3R)-hydroxydecanoyl-[ACP] + NADP(+)</text>
        <dbReference type="Rhea" id="RHEA:41856"/>
        <dbReference type="Rhea" id="RHEA-COMP:9637"/>
        <dbReference type="Rhea" id="RHEA-COMP:9638"/>
        <dbReference type="ChEBI" id="CHEBI:15378"/>
        <dbReference type="ChEBI" id="CHEBI:57783"/>
        <dbReference type="ChEBI" id="CHEBI:58349"/>
        <dbReference type="ChEBI" id="CHEBI:78464"/>
        <dbReference type="ChEBI" id="CHEBI:78466"/>
    </reaction>
    <physiologicalReaction direction="left-to-right" evidence="37">
        <dbReference type="Rhea" id="RHEA:41857"/>
    </physiologicalReaction>
</comment>
<evidence type="ECO:0000256" key="60">
    <source>
        <dbReference type="ARBA" id="ARBA00049422"/>
    </source>
</evidence>
<dbReference type="Pfam" id="PF00107">
    <property type="entry name" value="ADH_zinc_N"/>
    <property type="match status" value="1"/>
</dbReference>
<proteinExistence type="predicted"/>
<evidence type="ECO:0000256" key="20">
    <source>
        <dbReference type="ARBA" id="ARBA00023098"/>
    </source>
</evidence>
<evidence type="ECO:0000256" key="42">
    <source>
        <dbReference type="ARBA" id="ARBA00047897"/>
    </source>
</evidence>
<dbReference type="FunFam" id="3.40.366.10:FF:000005">
    <property type="entry name" value="Fatty acid synthase"/>
    <property type="match status" value="1"/>
</dbReference>
<evidence type="ECO:0000256" key="27">
    <source>
        <dbReference type="ARBA" id="ARBA00023394"/>
    </source>
</evidence>
<gene>
    <name evidence="69" type="primary">LOC106172289</name>
</gene>
<evidence type="ECO:0000259" key="67">
    <source>
        <dbReference type="PROSITE" id="PS52019"/>
    </source>
</evidence>
<evidence type="ECO:0000256" key="56">
    <source>
        <dbReference type="ARBA" id="ARBA00049109"/>
    </source>
</evidence>
<dbReference type="InterPro" id="IPR001031">
    <property type="entry name" value="Thioesterase"/>
</dbReference>
<evidence type="ECO:0000256" key="9">
    <source>
        <dbReference type="ARBA" id="ARBA00022516"/>
    </source>
</evidence>
<accession>A0A1S3JDA3</accession>
<comment type="catalytic activity">
    <reaction evidence="53">
        <text>hexadecanoyl-[ACP] + H2O = hexadecanoate + holo-[ACP] + H(+)</text>
        <dbReference type="Rhea" id="RHEA:41932"/>
        <dbReference type="Rhea" id="RHEA-COMP:9652"/>
        <dbReference type="Rhea" id="RHEA-COMP:9685"/>
        <dbReference type="ChEBI" id="CHEBI:7896"/>
        <dbReference type="ChEBI" id="CHEBI:15377"/>
        <dbReference type="ChEBI" id="CHEBI:15378"/>
        <dbReference type="ChEBI" id="CHEBI:64479"/>
        <dbReference type="ChEBI" id="CHEBI:78483"/>
        <dbReference type="EC" id="3.1.2.14"/>
    </reaction>
    <physiologicalReaction direction="left-to-right" evidence="53">
        <dbReference type="Rhea" id="RHEA:41933"/>
    </physiologicalReaction>
</comment>
<keyword evidence="21" id="KW-0275">Fatty acid biosynthesis</keyword>
<evidence type="ECO:0000256" key="54">
    <source>
        <dbReference type="ARBA" id="ARBA00048935"/>
    </source>
</evidence>
<keyword evidence="8" id="KW-0596">Phosphopantetheine</keyword>
<comment type="catalytic activity">
    <reaction evidence="49">
        <text>a fatty acyl-[ACP] + malonyl-[ACP] + H(+) = a 3-oxoacyl-[ACP] + holo-[ACP] + CO2</text>
        <dbReference type="Rhea" id="RHEA:22836"/>
        <dbReference type="Rhea" id="RHEA-COMP:9623"/>
        <dbReference type="Rhea" id="RHEA-COMP:9685"/>
        <dbReference type="Rhea" id="RHEA-COMP:9916"/>
        <dbReference type="Rhea" id="RHEA-COMP:14125"/>
        <dbReference type="ChEBI" id="CHEBI:15378"/>
        <dbReference type="ChEBI" id="CHEBI:16526"/>
        <dbReference type="ChEBI" id="CHEBI:64479"/>
        <dbReference type="ChEBI" id="CHEBI:78449"/>
        <dbReference type="ChEBI" id="CHEBI:78776"/>
        <dbReference type="ChEBI" id="CHEBI:138651"/>
        <dbReference type="EC" id="2.3.1.41"/>
    </reaction>
    <physiologicalReaction direction="left-to-right" evidence="49">
        <dbReference type="Rhea" id="RHEA:22837"/>
    </physiologicalReaction>
</comment>
<evidence type="ECO:0000256" key="37">
    <source>
        <dbReference type="ARBA" id="ARBA00047440"/>
    </source>
</evidence>
<keyword evidence="11" id="KW-0808">Transferase</keyword>
<evidence type="ECO:0000256" key="22">
    <source>
        <dbReference type="ARBA" id="ARBA00023268"/>
    </source>
</evidence>
<comment type="catalytic activity">
    <reaction evidence="62">
        <text>(2E)-decenoyl-[ACP] + NADPH + H(+) = decanoyl-[ACP] + NADP(+)</text>
        <dbReference type="Rhea" id="RHEA:41864"/>
        <dbReference type="Rhea" id="RHEA-COMP:9639"/>
        <dbReference type="Rhea" id="RHEA-COMP:9640"/>
        <dbReference type="ChEBI" id="CHEBI:15378"/>
        <dbReference type="ChEBI" id="CHEBI:57783"/>
        <dbReference type="ChEBI" id="CHEBI:58349"/>
        <dbReference type="ChEBI" id="CHEBI:78467"/>
        <dbReference type="ChEBI" id="CHEBI:78468"/>
    </reaction>
    <physiologicalReaction direction="left-to-right" evidence="62">
        <dbReference type="Rhea" id="RHEA:41865"/>
    </physiologicalReaction>
</comment>
<dbReference type="Gene3D" id="3.40.50.720">
    <property type="entry name" value="NAD(P)-binding Rossmann-like Domain"/>
    <property type="match status" value="1"/>
</dbReference>
<keyword evidence="18" id="KW-0560">Oxidoreductase</keyword>
<comment type="catalytic activity">
    <reaction evidence="50">
        <text>3-oxohexanoyl-[ACP] + NADPH + H(+) = (3R)-hydroxyhexanoyl-[ACP] + NADP(+)</text>
        <dbReference type="Rhea" id="RHEA:41824"/>
        <dbReference type="Rhea" id="RHEA-COMP:9629"/>
        <dbReference type="Rhea" id="RHEA-COMP:9630"/>
        <dbReference type="ChEBI" id="CHEBI:15378"/>
        <dbReference type="ChEBI" id="CHEBI:57783"/>
        <dbReference type="ChEBI" id="CHEBI:58349"/>
        <dbReference type="ChEBI" id="CHEBI:78456"/>
        <dbReference type="ChEBI" id="CHEBI:78457"/>
    </reaction>
    <physiologicalReaction direction="left-to-right" evidence="50">
        <dbReference type="Rhea" id="RHEA:41825"/>
    </physiologicalReaction>
</comment>
<dbReference type="InterPro" id="IPR032821">
    <property type="entry name" value="PKS_assoc"/>
</dbReference>
<comment type="catalytic activity">
    <reaction evidence="52">
        <text>holo-[ACP] + acetyl-CoA = acetyl-[ACP] + CoA</text>
        <dbReference type="Rhea" id="RHEA:41788"/>
        <dbReference type="Rhea" id="RHEA-COMP:9621"/>
        <dbReference type="Rhea" id="RHEA-COMP:9685"/>
        <dbReference type="ChEBI" id="CHEBI:57287"/>
        <dbReference type="ChEBI" id="CHEBI:57288"/>
        <dbReference type="ChEBI" id="CHEBI:64479"/>
        <dbReference type="ChEBI" id="CHEBI:78446"/>
        <dbReference type="EC" id="2.3.1.38"/>
    </reaction>
    <physiologicalReaction direction="left-to-right" evidence="52">
        <dbReference type="Rhea" id="RHEA:41789"/>
    </physiologicalReaction>
</comment>
<comment type="catalytic activity">
    <reaction evidence="33">
        <text>acetyl-CoA + n malonyl-CoA + 2n NADPH + 2n H(+) = a long-chain fatty acid + (n+1) CoA + n CO2 + 2n NADP(+).</text>
        <dbReference type="EC" id="2.3.1.85"/>
    </reaction>
</comment>
<dbReference type="GO" id="GO:0004312">
    <property type="term" value="F:fatty acid synthase activity"/>
    <property type="evidence" value="ECO:0007669"/>
    <property type="project" value="UniProtKB-EC"/>
</dbReference>
<evidence type="ECO:0000256" key="11">
    <source>
        <dbReference type="ARBA" id="ARBA00022679"/>
    </source>
</evidence>
<dbReference type="InterPro" id="IPR036291">
    <property type="entry name" value="NAD(P)-bd_dom_sf"/>
</dbReference>
<comment type="catalytic activity">
    <reaction evidence="26">
        <text>(3R)-hydroxydecanoyl-[ACP] = (2E)-decenoyl-[ACP] + H2O</text>
        <dbReference type="Rhea" id="RHEA:41860"/>
        <dbReference type="Rhea" id="RHEA-COMP:9638"/>
        <dbReference type="Rhea" id="RHEA-COMP:9639"/>
        <dbReference type="ChEBI" id="CHEBI:15377"/>
        <dbReference type="ChEBI" id="CHEBI:78466"/>
        <dbReference type="ChEBI" id="CHEBI:78467"/>
    </reaction>
    <physiologicalReaction direction="left-to-right" evidence="26">
        <dbReference type="Rhea" id="RHEA:41861"/>
    </physiologicalReaction>
</comment>
<dbReference type="Gene3D" id="3.40.366.10">
    <property type="entry name" value="Malonyl-Coenzyme A Acyl Carrier Protein, domain 2"/>
    <property type="match status" value="1"/>
</dbReference>
<evidence type="ECO:0000256" key="63">
    <source>
        <dbReference type="ARBA" id="ARBA00049533"/>
    </source>
</evidence>
<keyword evidence="17" id="KW-0007">Acetylation</keyword>
<evidence type="ECO:0000256" key="34">
    <source>
        <dbReference type="ARBA" id="ARBA00047300"/>
    </source>
</evidence>
<dbReference type="KEGG" id="lak:106172289"/>
<dbReference type="SUPFAM" id="SSF53335">
    <property type="entry name" value="S-adenosyl-L-methionine-dependent methyltransferases"/>
    <property type="match status" value="1"/>
</dbReference>
<keyword evidence="10" id="KW-0597">Phosphoprotein</keyword>
<comment type="catalytic activity">
    <reaction evidence="45">
        <text>hexadecanoyl-[ACP] + malonyl-[ACP] + H(+) = 3-oxooctadecanoyl-[ACP] + holo-[ACP] + CO2</text>
        <dbReference type="Rhea" id="RHEA:41916"/>
        <dbReference type="Rhea" id="RHEA-COMP:9623"/>
        <dbReference type="Rhea" id="RHEA-COMP:9652"/>
        <dbReference type="Rhea" id="RHEA-COMP:9653"/>
        <dbReference type="Rhea" id="RHEA-COMP:9685"/>
        <dbReference type="ChEBI" id="CHEBI:15378"/>
        <dbReference type="ChEBI" id="CHEBI:16526"/>
        <dbReference type="ChEBI" id="CHEBI:64479"/>
        <dbReference type="ChEBI" id="CHEBI:78449"/>
        <dbReference type="ChEBI" id="CHEBI:78483"/>
        <dbReference type="ChEBI" id="CHEBI:78487"/>
    </reaction>
    <physiologicalReaction direction="left-to-right" evidence="45">
        <dbReference type="Rhea" id="RHEA:41917"/>
    </physiologicalReaction>
</comment>
<dbReference type="Pfam" id="PF16197">
    <property type="entry name" value="KAsynt_C_assoc"/>
    <property type="match status" value="1"/>
</dbReference>
<dbReference type="FunFam" id="1.10.1200.10:FF:000013">
    <property type="entry name" value="Fatty acid synthase"/>
    <property type="match status" value="1"/>
</dbReference>
<comment type="catalytic activity">
    <reaction evidence="30">
        <text>(3R)-hydroxyhexadecanoyl-[ACP] = (2E)-hexadecenoyl-[ACP] + H2O</text>
        <dbReference type="Rhea" id="RHEA:41908"/>
        <dbReference type="Rhea" id="RHEA-COMP:9650"/>
        <dbReference type="Rhea" id="RHEA-COMP:9651"/>
        <dbReference type="ChEBI" id="CHEBI:15377"/>
        <dbReference type="ChEBI" id="CHEBI:78480"/>
        <dbReference type="ChEBI" id="CHEBI:78481"/>
    </reaction>
    <physiologicalReaction direction="left-to-right" evidence="30">
        <dbReference type="Rhea" id="RHEA:41909"/>
    </physiologicalReaction>
</comment>
<dbReference type="SMART" id="SM00822">
    <property type="entry name" value="PKS_KR"/>
    <property type="match status" value="1"/>
</dbReference>
<evidence type="ECO:0000256" key="18">
    <source>
        <dbReference type="ARBA" id="ARBA00023002"/>
    </source>
</evidence>
<feature type="domain" description="Carrier" evidence="65">
    <location>
        <begin position="2194"/>
        <end position="2271"/>
    </location>
</feature>
<evidence type="ECO:0000256" key="1">
    <source>
        <dbReference type="ARBA" id="ARBA00005189"/>
    </source>
</evidence>
<dbReference type="InterPro" id="IPR036736">
    <property type="entry name" value="ACP-like_sf"/>
</dbReference>
<evidence type="ECO:0000256" key="36">
    <source>
        <dbReference type="ARBA" id="ARBA00047400"/>
    </source>
</evidence>
<comment type="catalytic activity">
    <reaction evidence="41">
        <text>(2E)-hexadecenoyl-[ACP] + NADPH + H(+) = hexadecanoyl-[ACP] + NADP(+)</text>
        <dbReference type="Rhea" id="RHEA:41912"/>
        <dbReference type="Rhea" id="RHEA-COMP:9651"/>
        <dbReference type="Rhea" id="RHEA-COMP:9652"/>
        <dbReference type="ChEBI" id="CHEBI:15378"/>
        <dbReference type="ChEBI" id="CHEBI:57783"/>
        <dbReference type="ChEBI" id="CHEBI:58349"/>
        <dbReference type="ChEBI" id="CHEBI:78481"/>
        <dbReference type="ChEBI" id="CHEBI:78483"/>
    </reaction>
    <physiologicalReaction direction="left-to-right" evidence="41">
        <dbReference type="Rhea" id="RHEA:41913"/>
    </physiologicalReaction>
</comment>
<evidence type="ECO:0000256" key="12">
    <source>
        <dbReference type="ARBA" id="ARBA00022799"/>
    </source>
</evidence>
<comment type="catalytic activity">
    <reaction evidence="61">
        <text>butanoyl-[ACP] + malonyl-[ACP] + H(+) = 3-oxohexanoyl-[ACP] + holo-[ACP] + CO2</text>
        <dbReference type="Rhea" id="RHEA:41820"/>
        <dbReference type="Rhea" id="RHEA-COMP:9623"/>
        <dbReference type="Rhea" id="RHEA-COMP:9628"/>
        <dbReference type="Rhea" id="RHEA-COMP:9629"/>
        <dbReference type="Rhea" id="RHEA-COMP:9685"/>
        <dbReference type="ChEBI" id="CHEBI:15378"/>
        <dbReference type="ChEBI" id="CHEBI:16526"/>
        <dbReference type="ChEBI" id="CHEBI:64479"/>
        <dbReference type="ChEBI" id="CHEBI:78449"/>
        <dbReference type="ChEBI" id="CHEBI:78454"/>
        <dbReference type="ChEBI" id="CHEBI:78456"/>
    </reaction>
    <physiologicalReaction direction="left-to-right" evidence="61">
        <dbReference type="Rhea" id="RHEA:41821"/>
    </physiologicalReaction>
</comment>
<dbReference type="FunFam" id="3.40.50.720:FF:000209">
    <property type="entry name" value="Polyketide synthase Pks12"/>
    <property type="match status" value="1"/>
</dbReference>
<dbReference type="CDD" id="cd08954">
    <property type="entry name" value="KR_1_FAS_SDR_x"/>
    <property type="match status" value="1"/>
</dbReference>
<dbReference type="InterPro" id="IPR020843">
    <property type="entry name" value="ER"/>
</dbReference>
<dbReference type="GO" id="GO:0004313">
    <property type="term" value="F:[acyl-carrier-protein] S-acetyltransferase activity"/>
    <property type="evidence" value="ECO:0007669"/>
    <property type="project" value="UniProtKB-EC"/>
</dbReference>
<comment type="catalytic activity">
    <reaction evidence="55">
        <text>(2E)-octadecenoyl-[ACP] + NADPH + H(+) = octadecanoyl-[ACP] + NADP(+)</text>
        <dbReference type="Rhea" id="RHEA:41928"/>
        <dbReference type="Rhea" id="RHEA-COMP:9655"/>
        <dbReference type="Rhea" id="RHEA-COMP:9656"/>
        <dbReference type="ChEBI" id="CHEBI:15378"/>
        <dbReference type="ChEBI" id="CHEBI:57783"/>
        <dbReference type="ChEBI" id="CHEBI:58349"/>
        <dbReference type="ChEBI" id="CHEBI:78489"/>
        <dbReference type="ChEBI" id="CHEBI:78495"/>
    </reaction>
    <physiologicalReaction direction="left-to-right" evidence="55">
        <dbReference type="Rhea" id="RHEA:41929"/>
    </physiologicalReaction>
</comment>
<evidence type="ECO:0000256" key="43">
    <source>
        <dbReference type="ARBA" id="ARBA00047953"/>
    </source>
</evidence>
<dbReference type="InterPro" id="IPR049552">
    <property type="entry name" value="PKS_DH_N"/>
</dbReference>
<dbReference type="SMART" id="SM00825">
    <property type="entry name" value="PKS_KS"/>
    <property type="match status" value="1"/>
</dbReference>
<evidence type="ECO:0000256" key="40">
    <source>
        <dbReference type="ARBA" id="ARBA00047578"/>
    </source>
</evidence>
<dbReference type="InterPro" id="IPR050091">
    <property type="entry name" value="PKS_NRPS_Biosynth_Enz"/>
</dbReference>
<dbReference type="InterPro" id="IPR016035">
    <property type="entry name" value="Acyl_Trfase/lysoPLipase"/>
</dbReference>
<comment type="catalytic activity">
    <reaction evidence="23">
        <text>(3R)-hydroxyoctanoyl-[ACP] = (2E)-octenoyl-[ACP] + H2O</text>
        <dbReference type="Rhea" id="RHEA:41844"/>
        <dbReference type="Rhea" id="RHEA-COMP:9634"/>
        <dbReference type="Rhea" id="RHEA-COMP:9635"/>
        <dbReference type="ChEBI" id="CHEBI:15377"/>
        <dbReference type="ChEBI" id="CHEBI:78461"/>
        <dbReference type="ChEBI" id="CHEBI:78462"/>
    </reaction>
    <physiologicalReaction direction="left-to-right" evidence="23">
        <dbReference type="Rhea" id="RHEA:41845"/>
    </physiologicalReaction>
</comment>
<dbReference type="PROSITE" id="PS52004">
    <property type="entry name" value="KS3_2"/>
    <property type="match status" value="1"/>
</dbReference>
<dbReference type="InterPro" id="IPR020807">
    <property type="entry name" value="PKS_DH"/>
</dbReference>
<dbReference type="InterPro" id="IPR049391">
    <property type="entry name" value="FAS_pseudo-KR"/>
</dbReference>
<comment type="catalytic activity">
    <reaction evidence="36">
        <text>a (3R)-hydroxyacyl-[ACP] + NADP(+) = a 3-oxoacyl-[ACP] + NADPH + H(+)</text>
        <dbReference type="Rhea" id="RHEA:17397"/>
        <dbReference type="Rhea" id="RHEA-COMP:9916"/>
        <dbReference type="Rhea" id="RHEA-COMP:9945"/>
        <dbReference type="ChEBI" id="CHEBI:15378"/>
        <dbReference type="ChEBI" id="CHEBI:57783"/>
        <dbReference type="ChEBI" id="CHEBI:58349"/>
        <dbReference type="ChEBI" id="CHEBI:78776"/>
        <dbReference type="ChEBI" id="CHEBI:78827"/>
        <dbReference type="EC" id="1.1.1.100"/>
    </reaction>
    <physiologicalReaction direction="right-to-left" evidence="36">
        <dbReference type="Rhea" id="RHEA:17399"/>
    </physiologicalReaction>
</comment>
<dbReference type="FunCoup" id="A0A1S3JDA3">
    <property type="interactions" value="638"/>
</dbReference>
<dbReference type="InterPro" id="IPR029063">
    <property type="entry name" value="SAM-dependent_MTases_sf"/>
</dbReference>
<comment type="catalytic activity">
    <reaction evidence="51">
        <text>a 2,3-saturated acyl-[ACP] + NADP(+) = a (2E)-enoyl-[ACP] + NADPH + H(+)</text>
        <dbReference type="Rhea" id="RHEA:22564"/>
        <dbReference type="Rhea" id="RHEA-COMP:9925"/>
        <dbReference type="Rhea" id="RHEA-COMP:9926"/>
        <dbReference type="ChEBI" id="CHEBI:15378"/>
        <dbReference type="ChEBI" id="CHEBI:57783"/>
        <dbReference type="ChEBI" id="CHEBI:58349"/>
        <dbReference type="ChEBI" id="CHEBI:78784"/>
        <dbReference type="ChEBI" id="CHEBI:78785"/>
        <dbReference type="EC" id="1.3.1.39"/>
    </reaction>
    <physiologicalReaction direction="right-to-left" evidence="51">
        <dbReference type="Rhea" id="RHEA:22566"/>
    </physiologicalReaction>
</comment>
<evidence type="ECO:0000259" key="65">
    <source>
        <dbReference type="PROSITE" id="PS50075"/>
    </source>
</evidence>
<evidence type="ECO:0000256" key="17">
    <source>
        <dbReference type="ARBA" id="ARBA00022990"/>
    </source>
</evidence>
<dbReference type="InterPro" id="IPR018201">
    <property type="entry name" value="Ketoacyl_synth_AS"/>
</dbReference>
<evidence type="ECO:0000256" key="61">
    <source>
        <dbReference type="ARBA" id="ARBA00049449"/>
    </source>
</evidence>
<feature type="active site" description="Proton donor; for dehydratase activity" evidence="64">
    <location>
        <position position="1077"/>
    </location>
</feature>
<evidence type="ECO:0000256" key="62">
    <source>
        <dbReference type="ARBA" id="ARBA00049521"/>
    </source>
</evidence>
<dbReference type="InParanoid" id="A0A1S3JDA3"/>
<evidence type="ECO:0000256" key="16">
    <source>
        <dbReference type="ARBA" id="ARBA00022898"/>
    </source>
</evidence>
<evidence type="ECO:0000256" key="10">
    <source>
        <dbReference type="ARBA" id="ARBA00022553"/>
    </source>
</evidence>
<comment type="catalytic activity">
    <reaction evidence="44">
        <text>acetyl-[ACP] + malonyl-[ACP] + H(+) = 3-oxobutanoyl-[ACP] + holo-[ACP] + CO2</text>
        <dbReference type="Rhea" id="RHEA:41800"/>
        <dbReference type="Rhea" id="RHEA-COMP:9621"/>
        <dbReference type="Rhea" id="RHEA-COMP:9623"/>
        <dbReference type="Rhea" id="RHEA-COMP:9625"/>
        <dbReference type="Rhea" id="RHEA-COMP:9685"/>
        <dbReference type="ChEBI" id="CHEBI:15378"/>
        <dbReference type="ChEBI" id="CHEBI:16526"/>
        <dbReference type="ChEBI" id="CHEBI:64479"/>
        <dbReference type="ChEBI" id="CHEBI:78446"/>
        <dbReference type="ChEBI" id="CHEBI:78449"/>
        <dbReference type="ChEBI" id="CHEBI:78450"/>
    </reaction>
    <physiologicalReaction direction="left-to-right" evidence="44">
        <dbReference type="Rhea" id="RHEA:41801"/>
    </physiologicalReaction>
</comment>
<comment type="catalytic activity">
    <reaction evidence="40">
        <text>dodecanoyl-[ACP] + malonyl-[ACP] + H(+) = 3-oxotetradecanoyl-[ACP] + holo-[ACP] + CO2</text>
        <dbReference type="Rhea" id="RHEA:41884"/>
        <dbReference type="Rhea" id="RHEA-COMP:9623"/>
        <dbReference type="Rhea" id="RHEA-COMP:9644"/>
        <dbReference type="Rhea" id="RHEA-COMP:9645"/>
        <dbReference type="Rhea" id="RHEA-COMP:9685"/>
        <dbReference type="ChEBI" id="CHEBI:15378"/>
        <dbReference type="ChEBI" id="CHEBI:16526"/>
        <dbReference type="ChEBI" id="CHEBI:64479"/>
        <dbReference type="ChEBI" id="CHEBI:65264"/>
        <dbReference type="ChEBI" id="CHEBI:78449"/>
        <dbReference type="ChEBI" id="CHEBI:78473"/>
    </reaction>
    <physiologicalReaction direction="left-to-right" evidence="40">
        <dbReference type="Rhea" id="RHEA:41885"/>
    </physiologicalReaction>
</comment>
<feature type="domain" description="Ketosynthase family 3 (KS3)" evidence="66">
    <location>
        <begin position="42"/>
        <end position="447"/>
    </location>
</feature>
<comment type="catalytic activity">
    <reaction evidence="47">
        <text>tetradecanoyl-[ACP] + H2O = tetradecanoate + holo-[ACP] + H(+)</text>
        <dbReference type="Rhea" id="RHEA:30123"/>
        <dbReference type="Rhea" id="RHEA-COMP:9648"/>
        <dbReference type="Rhea" id="RHEA-COMP:9685"/>
        <dbReference type="ChEBI" id="CHEBI:15377"/>
        <dbReference type="ChEBI" id="CHEBI:15378"/>
        <dbReference type="ChEBI" id="CHEBI:30807"/>
        <dbReference type="ChEBI" id="CHEBI:64479"/>
        <dbReference type="ChEBI" id="CHEBI:78477"/>
        <dbReference type="EC" id="3.1.2.14"/>
    </reaction>
    <physiologicalReaction direction="left-to-right" evidence="47">
        <dbReference type="Rhea" id="RHEA:30124"/>
    </physiologicalReaction>
</comment>
<comment type="catalytic activity">
    <reaction evidence="31">
        <text>(3R)-hydroxybutanoyl-[ACP] = (2E)-butenoyl-[ACP] + H2O</text>
        <dbReference type="Rhea" id="RHEA:41808"/>
        <dbReference type="Rhea" id="RHEA-COMP:9626"/>
        <dbReference type="Rhea" id="RHEA-COMP:9627"/>
        <dbReference type="ChEBI" id="CHEBI:15377"/>
        <dbReference type="ChEBI" id="CHEBI:78451"/>
        <dbReference type="ChEBI" id="CHEBI:78453"/>
    </reaction>
    <physiologicalReaction direction="left-to-right" evidence="31">
        <dbReference type="Rhea" id="RHEA:41809"/>
    </physiologicalReaction>
</comment>
<evidence type="ECO:0000256" key="29">
    <source>
        <dbReference type="ARBA" id="ARBA00023399"/>
    </source>
</evidence>
<keyword evidence="20" id="KW-0443">Lipid metabolism</keyword>
<keyword evidence="68" id="KW-1185">Reference proteome</keyword>
<feature type="domain" description="PKS/mFAS DH" evidence="67">
    <location>
        <begin position="889"/>
        <end position="1154"/>
    </location>
</feature>
<comment type="function">
    <text evidence="32">Fatty acid synthetase is a multifunctional enzyme that catalyzes the de novo biosynthesis of long-chain saturated fatty acids starting from acetyl-CoA and malonyl-CoA in the presence of NADPH. This multifunctional protein contains 7 catalytic activities and a site for the binding of the prosthetic group 4'-phosphopantetheine of the acyl carrier protein ([ACP]) domain.</text>
</comment>
<dbReference type="Pfam" id="PF21089">
    <property type="entry name" value="PKS_DH_N"/>
    <property type="match status" value="1"/>
</dbReference>
<evidence type="ECO:0000256" key="64">
    <source>
        <dbReference type="PROSITE-ProRule" id="PRU01363"/>
    </source>
</evidence>
<dbReference type="PROSITE" id="PS52019">
    <property type="entry name" value="PKS_MFAS_DH"/>
    <property type="match status" value="1"/>
</dbReference>
<dbReference type="InterPro" id="IPR014030">
    <property type="entry name" value="Ketoacyl_synth_N"/>
</dbReference>
<comment type="catalytic activity">
    <reaction evidence="58">
        <text>3-oxododecanoyl-[ACP] + NADPH + H(+) = (3R)-hydroxydodecanoyl-[ACP] + NADP(+)</text>
        <dbReference type="Rhea" id="RHEA:41872"/>
        <dbReference type="Rhea" id="RHEA-COMP:9641"/>
        <dbReference type="Rhea" id="RHEA-COMP:9642"/>
        <dbReference type="ChEBI" id="CHEBI:15378"/>
        <dbReference type="ChEBI" id="CHEBI:57783"/>
        <dbReference type="ChEBI" id="CHEBI:58349"/>
        <dbReference type="ChEBI" id="CHEBI:78469"/>
        <dbReference type="ChEBI" id="CHEBI:78470"/>
    </reaction>
    <physiologicalReaction direction="left-to-right" evidence="58">
        <dbReference type="Rhea" id="RHEA:41873"/>
    </physiologicalReaction>
</comment>
<organism evidence="68 69">
    <name type="scientific">Lingula anatina</name>
    <name type="common">Brachiopod</name>
    <name type="synonym">Lingula unguis</name>
    <dbReference type="NCBI Taxonomy" id="7574"/>
    <lineage>
        <taxon>Eukaryota</taxon>
        <taxon>Metazoa</taxon>
        <taxon>Spiralia</taxon>
        <taxon>Lophotrochozoa</taxon>
        <taxon>Brachiopoda</taxon>
        <taxon>Linguliformea</taxon>
        <taxon>Lingulata</taxon>
        <taxon>Lingulida</taxon>
        <taxon>Linguloidea</taxon>
        <taxon>Lingulidae</taxon>
        <taxon>Lingula</taxon>
    </lineage>
</organism>
<evidence type="ECO:0000256" key="19">
    <source>
        <dbReference type="ARBA" id="ARBA00023027"/>
    </source>
</evidence>
<comment type="catalytic activity">
    <reaction evidence="28">
        <text>(3R)-hydroxytetradecanoyl-[ACP] = (2E)-tetradecenoyl-[ACP] + H2O</text>
        <dbReference type="Rhea" id="RHEA:41892"/>
        <dbReference type="Rhea" id="RHEA-COMP:9646"/>
        <dbReference type="Rhea" id="RHEA-COMP:9647"/>
        <dbReference type="ChEBI" id="CHEBI:15377"/>
        <dbReference type="ChEBI" id="CHEBI:78474"/>
        <dbReference type="ChEBI" id="CHEBI:78475"/>
    </reaction>
    <physiologicalReaction direction="left-to-right" evidence="28">
        <dbReference type="Rhea" id="RHEA:41893"/>
    </physiologicalReaction>
</comment>
<feature type="region of interest" description="N-terminal hotdog fold" evidence="64">
    <location>
        <begin position="889"/>
        <end position="1011"/>
    </location>
</feature>
<evidence type="ECO:0000256" key="50">
    <source>
        <dbReference type="ARBA" id="ARBA00048571"/>
    </source>
</evidence>
<dbReference type="GO" id="GO:0031177">
    <property type="term" value="F:phosphopantetheine binding"/>
    <property type="evidence" value="ECO:0007669"/>
    <property type="project" value="InterPro"/>
</dbReference>
<evidence type="ECO:0000256" key="23">
    <source>
        <dbReference type="ARBA" id="ARBA00023332"/>
    </source>
</evidence>
<comment type="catalytic activity">
    <reaction evidence="38">
        <text>tetradecanoyl-[ACP] + malonyl-[ACP] + H(+) = 3-oxohexadecanoyl-[ACP] + holo-[ACP] + CO2</text>
        <dbReference type="Rhea" id="RHEA:41900"/>
        <dbReference type="Rhea" id="RHEA-COMP:9623"/>
        <dbReference type="Rhea" id="RHEA-COMP:9648"/>
        <dbReference type="Rhea" id="RHEA-COMP:9649"/>
        <dbReference type="Rhea" id="RHEA-COMP:9685"/>
        <dbReference type="ChEBI" id="CHEBI:15378"/>
        <dbReference type="ChEBI" id="CHEBI:16526"/>
        <dbReference type="ChEBI" id="CHEBI:64479"/>
        <dbReference type="ChEBI" id="CHEBI:78449"/>
        <dbReference type="ChEBI" id="CHEBI:78477"/>
        <dbReference type="ChEBI" id="CHEBI:78478"/>
    </reaction>
    <physiologicalReaction direction="left-to-right" evidence="38">
        <dbReference type="Rhea" id="RHEA:41901"/>
    </physiologicalReaction>
</comment>
<evidence type="ECO:0000256" key="6">
    <source>
        <dbReference type="ARBA" id="ARBA00013191"/>
    </source>
</evidence>
<evidence type="ECO:0000259" key="66">
    <source>
        <dbReference type="PROSITE" id="PS52004"/>
    </source>
</evidence>
<dbReference type="Pfam" id="PF21149">
    <property type="entry name" value="FAS_pseudo-KR"/>
    <property type="match status" value="1"/>
</dbReference>
<comment type="catalytic activity">
    <reaction evidence="63">
        <text>octanoyl-[ACP] + malonyl-[ACP] + H(+) = 3-oxodecanoyl-[ACP] + holo-[ACP] + CO2</text>
        <dbReference type="Rhea" id="RHEA:41852"/>
        <dbReference type="Rhea" id="RHEA-COMP:9623"/>
        <dbReference type="Rhea" id="RHEA-COMP:9636"/>
        <dbReference type="Rhea" id="RHEA-COMP:9637"/>
        <dbReference type="Rhea" id="RHEA-COMP:9685"/>
        <dbReference type="ChEBI" id="CHEBI:15378"/>
        <dbReference type="ChEBI" id="CHEBI:16526"/>
        <dbReference type="ChEBI" id="CHEBI:64479"/>
        <dbReference type="ChEBI" id="CHEBI:78449"/>
        <dbReference type="ChEBI" id="CHEBI:78463"/>
        <dbReference type="ChEBI" id="CHEBI:78464"/>
    </reaction>
    <physiologicalReaction direction="left-to-right" evidence="63">
        <dbReference type="Rhea" id="RHEA:41853"/>
    </physiologicalReaction>
</comment>
<keyword evidence="22" id="KW-0511">Multifunctional enzyme</keyword>
<evidence type="ECO:0000256" key="44">
    <source>
        <dbReference type="ARBA" id="ARBA00047961"/>
    </source>
</evidence>
<dbReference type="OrthoDB" id="329835at2759"/>
<dbReference type="Gene3D" id="3.40.50.150">
    <property type="entry name" value="Vaccinia Virus protein VP39"/>
    <property type="match status" value="1"/>
</dbReference>
<dbReference type="EC" id="3.1.2.14" evidence="3"/>
<evidence type="ECO:0000256" key="30">
    <source>
        <dbReference type="ARBA" id="ARBA00023401"/>
    </source>
</evidence>
<evidence type="ECO:0000256" key="45">
    <source>
        <dbReference type="ARBA" id="ARBA00048051"/>
    </source>
</evidence>
<dbReference type="InterPro" id="IPR016036">
    <property type="entry name" value="Malonyl_transacylase_ACP-bd"/>
</dbReference>
<comment type="catalytic activity">
    <reaction evidence="59">
        <text>3-oxohexadecanoyl-[ACP] + NADPH + H(+) = (3R)-hydroxyhexadecanoyl-[ACP] + NADP(+)</text>
        <dbReference type="Rhea" id="RHEA:41904"/>
        <dbReference type="Rhea" id="RHEA-COMP:9649"/>
        <dbReference type="Rhea" id="RHEA-COMP:9650"/>
        <dbReference type="ChEBI" id="CHEBI:15378"/>
        <dbReference type="ChEBI" id="CHEBI:57783"/>
        <dbReference type="ChEBI" id="CHEBI:58349"/>
        <dbReference type="ChEBI" id="CHEBI:78478"/>
        <dbReference type="ChEBI" id="CHEBI:78480"/>
    </reaction>
    <physiologicalReaction direction="left-to-right" evidence="59">
        <dbReference type="Rhea" id="RHEA:41905"/>
    </physiologicalReaction>
</comment>
<dbReference type="InterPro" id="IPR009081">
    <property type="entry name" value="PP-bd_ACP"/>
</dbReference>
<dbReference type="GeneID" id="106172289"/>
<dbReference type="GO" id="GO:0004316">
    <property type="term" value="F:3-oxoacyl-[acyl-carrier-protein] reductase (NADPH) activity"/>
    <property type="evidence" value="ECO:0007669"/>
    <property type="project" value="UniProtKB-EC"/>
</dbReference>
<evidence type="ECO:0000256" key="3">
    <source>
        <dbReference type="ARBA" id="ARBA00012480"/>
    </source>
</evidence>
<dbReference type="GO" id="GO:0004315">
    <property type="term" value="F:3-oxoacyl-[acyl-carrier-protein] synthase activity"/>
    <property type="evidence" value="ECO:0007669"/>
    <property type="project" value="UniProtKB-EC"/>
</dbReference>
<dbReference type="GO" id="GO:0019171">
    <property type="term" value="F:(3R)-hydroxyacyl-[acyl-carrier-protein] dehydratase activity"/>
    <property type="evidence" value="ECO:0007669"/>
    <property type="project" value="UniProtKB-EC"/>
</dbReference>
<comment type="catalytic activity">
    <reaction evidence="27">
        <text>a (3R)-hydroxyacyl-[ACP] = a (2E)-enoyl-[ACP] + H2O</text>
        <dbReference type="Rhea" id="RHEA:13097"/>
        <dbReference type="Rhea" id="RHEA-COMP:9925"/>
        <dbReference type="Rhea" id="RHEA-COMP:9945"/>
        <dbReference type="ChEBI" id="CHEBI:15377"/>
        <dbReference type="ChEBI" id="CHEBI:78784"/>
        <dbReference type="ChEBI" id="CHEBI:78827"/>
        <dbReference type="EC" id="4.2.1.59"/>
    </reaction>
    <physiologicalReaction direction="left-to-right" evidence="27">
        <dbReference type="Rhea" id="RHEA:13098"/>
    </physiologicalReaction>
</comment>
<evidence type="ECO:0000256" key="58">
    <source>
        <dbReference type="ARBA" id="ARBA00049263"/>
    </source>
</evidence>
<dbReference type="SUPFAM" id="SSF53901">
    <property type="entry name" value="Thiolase-like"/>
    <property type="match status" value="1"/>
</dbReference>
<evidence type="ECO:0000256" key="4">
    <source>
        <dbReference type="ARBA" id="ARBA00012873"/>
    </source>
</evidence>
<keyword evidence="14" id="KW-0276">Fatty acid metabolism</keyword>
<comment type="catalytic activity">
    <reaction evidence="43">
        <text>3-oxobutanoyl-[ACP] + NADPH + H(+) = (3R)-hydroxybutanoyl-[ACP] + NADP(+)</text>
        <dbReference type="Rhea" id="RHEA:41804"/>
        <dbReference type="Rhea" id="RHEA-COMP:9625"/>
        <dbReference type="Rhea" id="RHEA-COMP:9626"/>
        <dbReference type="ChEBI" id="CHEBI:15378"/>
        <dbReference type="ChEBI" id="CHEBI:57783"/>
        <dbReference type="ChEBI" id="CHEBI:58349"/>
        <dbReference type="ChEBI" id="CHEBI:78450"/>
        <dbReference type="ChEBI" id="CHEBI:78451"/>
    </reaction>
    <physiologicalReaction direction="left-to-right" evidence="43">
        <dbReference type="Rhea" id="RHEA:41805"/>
    </physiologicalReaction>
</comment>
<evidence type="ECO:0000256" key="47">
    <source>
        <dbReference type="ARBA" id="ARBA00048289"/>
    </source>
</evidence>
<dbReference type="SUPFAM" id="SSF53474">
    <property type="entry name" value="alpha/beta-Hydrolases"/>
    <property type="match status" value="1"/>
</dbReference>
<keyword evidence="9" id="KW-0444">Lipid biosynthesis</keyword>
<evidence type="ECO:0000256" key="15">
    <source>
        <dbReference type="ARBA" id="ARBA00022857"/>
    </source>
</evidence>
<dbReference type="Pfam" id="PF08659">
    <property type="entry name" value="KR"/>
    <property type="match status" value="1"/>
</dbReference>
<evidence type="ECO:0000256" key="24">
    <source>
        <dbReference type="ARBA" id="ARBA00023351"/>
    </source>
</evidence>
<evidence type="ECO:0000256" key="21">
    <source>
        <dbReference type="ARBA" id="ARBA00023160"/>
    </source>
</evidence>
<evidence type="ECO:0000256" key="57">
    <source>
        <dbReference type="ARBA" id="ARBA00049171"/>
    </source>
</evidence>
<keyword evidence="12" id="KW-0702">S-nitrosylation</keyword>
<dbReference type="GO" id="GO:0006633">
    <property type="term" value="P:fatty acid biosynthetic process"/>
    <property type="evidence" value="ECO:0007669"/>
    <property type="project" value="UniProtKB-UniPathway"/>
</dbReference>
<dbReference type="InterPro" id="IPR042104">
    <property type="entry name" value="PKS_dehydratase_sf"/>
</dbReference>
<dbReference type="EC" id="2.3.1.85" evidence="4"/>
<dbReference type="InterPro" id="IPR020841">
    <property type="entry name" value="PKS_Beta-ketoAc_synthase_dom"/>
</dbReference>
<evidence type="ECO:0000256" key="55">
    <source>
        <dbReference type="ARBA" id="ARBA00049019"/>
    </source>
</evidence>
<dbReference type="SUPFAM" id="SSF50129">
    <property type="entry name" value="GroES-like"/>
    <property type="match status" value="1"/>
</dbReference>
<dbReference type="FunFam" id="3.90.180.10:FF:000015">
    <property type="entry name" value="Fatty acid synthase"/>
    <property type="match status" value="1"/>
</dbReference>
<dbReference type="SMART" id="SM00823">
    <property type="entry name" value="PKS_PP"/>
    <property type="match status" value="1"/>
</dbReference>
<dbReference type="InterPro" id="IPR029058">
    <property type="entry name" value="AB_hydrolase_fold"/>
</dbReference>
<dbReference type="InterPro" id="IPR001227">
    <property type="entry name" value="Ac_transferase_dom_sf"/>
</dbReference>
<dbReference type="InterPro" id="IPR049900">
    <property type="entry name" value="PKS_mFAS_DH"/>
</dbReference>
<dbReference type="PANTHER" id="PTHR43775">
    <property type="entry name" value="FATTY ACID SYNTHASE"/>
    <property type="match status" value="1"/>
</dbReference>
<dbReference type="InterPro" id="IPR013968">
    <property type="entry name" value="PKS_KR"/>
</dbReference>
<evidence type="ECO:0000256" key="52">
    <source>
        <dbReference type="ARBA" id="ARBA00048691"/>
    </source>
</evidence>
<dbReference type="Pfam" id="PF00698">
    <property type="entry name" value="Acyl_transf_1"/>
    <property type="match status" value="1"/>
</dbReference>
<evidence type="ECO:0000313" key="68">
    <source>
        <dbReference type="Proteomes" id="UP000085678"/>
    </source>
</evidence>
<evidence type="ECO:0000256" key="28">
    <source>
        <dbReference type="ARBA" id="ARBA00023398"/>
    </source>
</evidence>
<evidence type="ECO:0000256" key="33">
    <source>
        <dbReference type="ARBA" id="ARBA00044883"/>
    </source>
</evidence>
<comment type="catalytic activity">
    <reaction evidence="57">
        <text>(2E)-tetradecenoyl-[ACP] + NADPH + H(+) = tetradecanoyl-[ACP] + NADP(+)</text>
        <dbReference type="Rhea" id="RHEA:41896"/>
        <dbReference type="Rhea" id="RHEA-COMP:9647"/>
        <dbReference type="Rhea" id="RHEA-COMP:9648"/>
        <dbReference type="ChEBI" id="CHEBI:15378"/>
        <dbReference type="ChEBI" id="CHEBI:57783"/>
        <dbReference type="ChEBI" id="CHEBI:58349"/>
        <dbReference type="ChEBI" id="CHEBI:78475"/>
        <dbReference type="ChEBI" id="CHEBI:78477"/>
    </reaction>
    <physiologicalReaction direction="left-to-right" evidence="57">
        <dbReference type="Rhea" id="RHEA:41897"/>
    </physiologicalReaction>
</comment>
<dbReference type="InterPro" id="IPR011032">
    <property type="entry name" value="GroES-like_sf"/>
</dbReference>
<keyword evidence="15" id="KW-0521">NADP</keyword>
<dbReference type="SUPFAM" id="SSF51735">
    <property type="entry name" value="NAD(P)-binding Rossmann-fold domains"/>
    <property type="match status" value="2"/>
</dbReference>
<reference evidence="69" key="1">
    <citation type="submission" date="2025-08" db="UniProtKB">
        <authorList>
            <consortium name="RefSeq"/>
        </authorList>
    </citation>
    <scope>IDENTIFICATION</scope>
    <source>
        <tissue evidence="69">Gonads</tissue>
    </source>
</reference>
<keyword evidence="19" id="KW-0520">NAD</keyword>
<name>A0A1S3JDA3_LINAN</name>
<dbReference type="InterPro" id="IPR057326">
    <property type="entry name" value="KR_dom"/>
</dbReference>
<dbReference type="Gene3D" id="3.30.70.3290">
    <property type="match status" value="1"/>
</dbReference>
<dbReference type="InterPro" id="IPR014031">
    <property type="entry name" value="Ketoacyl_synth_C"/>
</dbReference>
<evidence type="ECO:0000256" key="46">
    <source>
        <dbReference type="ARBA" id="ARBA00048281"/>
    </source>
</evidence>
<dbReference type="SMART" id="SM00829">
    <property type="entry name" value="PKS_ER"/>
    <property type="match status" value="1"/>
</dbReference>
<dbReference type="CDD" id="cd05195">
    <property type="entry name" value="enoyl_red"/>
    <property type="match status" value="1"/>
</dbReference>
<evidence type="ECO:0000256" key="51">
    <source>
        <dbReference type="ARBA" id="ARBA00048650"/>
    </source>
</evidence>
<dbReference type="UniPathway" id="UPA00094"/>
<dbReference type="RefSeq" id="XP_013408387.1">
    <property type="nucleotide sequence ID" value="XM_013552933.1"/>
</dbReference>
<evidence type="ECO:0000256" key="2">
    <source>
        <dbReference type="ARBA" id="ARBA00012004"/>
    </source>
</evidence>
<dbReference type="GO" id="GO:0141148">
    <property type="term" value="F:enoyl-[acyl-carrier-protein] reductase (NADPH) activity"/>
    <property type="evidence" value="ECO:0007669"/>
    <property type="project" value="UniProtKB-EC"/>
</dbReference>
<evidence type="ECO:0000256" key="35">
    <source>
        <dbReference type="ARBA" id="ARBA00047394"/>
    </source>
</evidence>
<comment type="catalytic activity">
    <reaction evidence="60">
        <text>3-oxooctanoyl-[ACP] + NADPH + H(+) = (3R)-hydroxyoctanoyl-[ACP] + NADP(+)</text>
        <dbReference type="Rhea" id="RHEA:41840"/>
        <dbReference type="Rhea" id="RHEA-COMP:9633"/>
        <dbReference type="Rhea" id="RHEA-COMP:9634"/>
        <dbReference type="ChEBI" id="CHEBI:15378"/>
        <dbReference type="ChEBI" id="CHEBI:57783"/>
        <dbReference type="ChEBI" id="CHEBI:58349"/>
        <dbReference type="ChEBI" id="CHEBI:78460"/>
        <dbReference type="ChEBI" id="CHEBI:78461"/>
    </reaction>
    <physiologicalReaction direction="left-to-right" evidence="60">
        <dbReference type="Rhea" id="RHEA:41841"/>
    </physiologicalReaction>
</comment>
<sequence length="2634" mass="290672">MLIRAYRYNFGSSMPAHIFDEPAPTGETRGAEDTLPVKMDTRNDIVISGLSCRLPESENVQEFRDNLMNGVDMVTEDDRRWEPGLHGLPRRNGKLKDLSKFDSTFFGVNPKQANTMDPQMRLLLEVTYEALVDAGVNPQHVRGSRTGVYIGVSSSEAGEVWSADPETLIGYSMTGCQRAMFANRLSFYFDFKGPSFTLDTACSSSLLALDQAVIAIRTGQCDAAIVAGSNLCLKPTTALQFMKLGMLSPEGACKSFDVSGNGYCRSEGVVAIYLQKASAAKRIYCTVLHSKTNVDGRKKQGITFPSGEMQKNLLTEIYTEAKVNPSEVSYVECHGTGTKVGDPQEANTIADIFCQDRDQPLLIGSVKSNMGHPEPASGLAALAKVIISMEDSVIPPNLHYTTPNPDIPGLSNGKLKVVTNCTKWNGGLVGLNSFGFGGANVHAVLKSNNQKETTVHPAANEVRLFTFCGRTEEGVQHVLNNVKQHPKDLNLQALLNQNAYGDPKMHPYRGYTLLNTTDEIQEIQNCPSEPRPVWYVFTGMGTQWHGMGRELMQIDVFKQSIMRSHHCLKKMNISLYDLLVNGTEDTFKNTVNSFVGIAAIQVALVDTLRSLGVKPDGIVGHSVGELGCGYADGCLTAEETVLAAYWRGKCILEADLEAGAMAAIGLTWKEAQEQCPAGVVPACHNAEDTVTISGPKEAVATFVQELKDQGVFAKEVHSAGVAFHSYYMAKIAPNLKEALDKVIKTPKPRSSKWISSSIPESKWTSSLAQMSSADYHVNNLVSPVLFQEALQHVPKNAITVEIAPHCLLQSILKRSLGPKCTLTSLMKRGHSNNLEHFWANIGKLYMNGVNPDPLKVFPPVHFPVPSGTPMISHLVKWDHSQNFSVPTQDDFMALSGSSGKSTAFVYEVDMSPDSPDHYLVGHKIDGRVLFPATGYLVLAWRALAKMKGQLYEQMPVTFENVAIHRATILSKDAKVKFEICIMQSTGEFEICENGAMVASGKVYVPTDPGSQRSTEYTLEDDEEPAQEWRDLTSGDIYKELRLRGYDYGPTFQGILTTNNTGDHGQLLWNNNWVSFLDTMLQVSVLGASGRGLRLPTRITSLSVDPALHEQRVVQFDESTQAVPLSVNKYTNTCIAGGVEILGLHATVAPRRQQQQNPPVLEEYTFVPYKESNLLSSSNKAEYSKLLTDSSIHILKKLLEKLEGQELPNMELLRNIVDSYEHCPADIDEMLGRYEDENCYPAAKYFKNILTSLSNGATNFRELLMENQELLRDPLFTSAYHPTVLKPCLDVVLENVNSSTLKVVEVGAVHGQMYKPVNQSLGSHPLVKLDYTVTDERVQDLDQEELEMLNVQSTEWNLKSPPSDNLKSTDLIVAKGLLHQQEGISELLDILSSLLKDDGFLLISEPTQNFPLAFMSSYTGNEVFIAEDNHRHCGMYLSETQWTETFTAAGLQIIAQKSDGLMHTTFLCRKTSTVTNAVPTFLIIDNMTTFEWVEQLKKTMADHLDKPKEATIWLVSKNEPCNGIVGLVNCLRKEPGGDRIRCIFNASEGNLPDSCMEMESPTFMSLRQKDLVMNVYRNGQWGSFRHMPLHQDCQIPHTEVNHAFVNVLTRGDLSSLHWIESPLKYFDPGQNPSKKLCSVYYAALNFRDVMLATGKLPPDAIPGDLASQDCLLGMEFSGRDQTGRRLMGLLPAKGLATSVDADGRFLWAVPDRWTLEQAASVPVVYATVYYALVVRGQMRKGERVLIHSGSGGVGQAAISVALHYGCEVFTTVGSKEKKQYLMDQFPQLKDKHFANSRDTSFEMDILRATKGKGVNLVLNSLSEEKLQSSVRVLANHGRFLEIGKFDLSNNSALGMSVFLKNVTFHGILLDALFEEGNNDWQIVADHVTKGIQSGAVCPLKTTTFDQSNVEEAFRFMAQGKHIGKVLIKVRDEEPETVAPPSSIKLPAICRTTCDPKLVYIITGGLGGFGLELTRWLIERGARHFLLTSRSGIRTGYQARCIRQWRELGLDVRISTRDISTLQDTEGLIQEALEEGPVGGVFHLAMVLKDGLLENQSAETFQQVADSKVAGTMHLDQVTRKLCAESLKWFVVFSSVSCGRGNAGQTNYGFANSVMERVCERRCQDKLPGLAIQWGAIGDVGIVLDNMGNNDTVIGGTIPQRITSCLATLDHFLNQPCPVMSSFVPADKEKSTLNKRDGGADLLDAVGNILGVKDPSTLNPDTTLADLGLDSLMGVEIKQTLERDFDVVLSMKDVRALTINKLKAISTQGVKPVQDTSDGSPHVSDAVADIQSTALARYNLDQLIPSDCLVRMNAVESTETPLFIVHPIEGHIQCLQSMVSYIEYPVYGLQCTSQVSMTSIQDLAAFYIQKISEIQTTGPFRLAGYSFGACVALEMALQLQGKAVEVQHLLLLDGSHTYVAAHTEQYRTRLMSTDNEADAESEALCAFVQQFIPVEYTQLKPHLMSLPSLEDRVSIVTEHLMKTKLFKNEEDLKAVIVSFYQKLVIAEKYKPSDTLHGDVVLIKAQTENGYKEKLGYDYSLNEVCNGQVIVHTAEGNHETFIQNENAEKVAQLVNDTLRAGSSDKVVHGGAQTELESRTSGKHGDSQVPKYVNAQDLLHEEKDTDISHLHYKSLPMV</sequence>